<accession>A0ABV8JH27</accession>
<dbReference type="RefSeq" id="WP_380704915.1">
    <property type="nucleotide sequence ID" value="NZ_JBHSAP010000015.1"/>
</dbReference>
<evidence type="ECO:0000256" key="2">
    <source>
        <dbReference type="ARBA" id="ARBA00022803"/>
    </source>
</evidence>
<feature type="repeat" description="TPR" evidence="3">
    <location>
        <begin position="316"/>
        <end position="349"/>
    </location>
</feature>
<dbReference type="PROSITE" id="PS50005">
    <property type="entry name" value="TPR"/>
    <property type="match status" value="3"/>
</dbReference>
<evidence type="ECO:0000259" key="4">
    <source>
        <dbReference type="PROSITE" id="PS50943"/>
    </source>
</evidence>
<evidence type="ECO:0000313" key="6">
    <source>
        <dbReference type="Proteomes" id="UP001595843"/>
    </source>
</evidence>
<feature type="domain" description="HTH cro/C1-type" evidence="4">
    <location>
        <begin position="13"/>
        <end position="66"/>
    </location>
</feature>
<evidence type="ECO:0000313" key="5">
    <source>
        <dbReference type="EMBL" id="MFC4077212.1"/>
    </source>
</evidence>
<dbReference type="EMBL" id="JBHSAP010000015">
    <property type="protein sequence ID" value="MFC4077212.1"/>
    <property type="molecule type" value="Genomic_DNA"/>
</dbReference>
<protein>
    <submittedName>
        <fullName evidence="5">Helix-turn-helix domain-containing protein</fullName>
    </submittedName>
</protein>
<dbReference type="CDD" id="cd00093">
    <property type="entry name" value="HTH_XRE"/>
    <property type="match status" value="1"/>
</dbReference>
<dbReference type="InterPro" id="IPR001387">
    <property type="entry name" value="Cro/C1-type_HTH"/>
</dbReference>
<dbReference type="Pfam" id="PF13424">
    <property type="entry name" value="TPR_12"/>
    <property type="match status" value="1"/>
</dbReference>
<feature type="repeat" description="TPR" evidence="3">
    <location>
        <begin position="278"/>
        <end position="311"/>
    </location>
</feature>
<comment type="caution">
    <text evidence="5">The sequence shown here is derived from an EMBL/GenBank/DDBJ whole genome shotgun (WGS) entry which is preliminary data.</text>
</comment>
<dbReference type="Gene3D" id="1.10.260.40">
    <property type="entry name" value="lambda repressor-like DNA-binding domains"/>
    <property type="match status" value="1"/>
</dbReference>
<dbReference type="InterPro" id="IPR011990">
    <property type="entry name" value="TPR-like_helical_dom_sf"/>
</dbReference>
<evidence type="ECO:0000256" key="1">
    <source>
        <dbReference type="ARBA" id="ARBA00022737"/>
    </source>
</evidence>
<dbReference type="Gene3D" id="1.25.40.10">
    <property type="entry name" value="Tetratricopeptide repeat domain"/>
    <property type="match status" value="2"/>
</dbReference>
<proteinExistence type="predicted"/>
<dbReference type="InterPro" id="IPR010982">
    <property type="entry name" value="Lambda_DNA-bd_dom_sf"/>
</dbReference>
<dbReference type="SMART" id="SM00028">
    <property type="entry name" value="TPR"/>
    <property type="match status" value="6"/>
</dbReference>
<sequence length="439" mass="51134">MNSYPSSELGVIIRKVRKERGLRLEDLADDNISPATISNVERGVPHVSTDKALYLLKKLNIGLDQVPQMLKRKREEIRKLNFKLLGVESLFSNGKWEKALEILHSLELEDSHLLAPKAYYLKGKCLIKAKRWKKAERELHKAIQLASQQADVENIEAAGFNELAIIYYSQNDLENALQFIESGIDAFDTERERQYLYYLLTLNKAIFLERLGRLNESMNVVTEVWDSLYCLDESDTVLTFYWLRSELLRRLGQHRGAEEYVLEGIDIARRNSDFNLLFDLWTVMGSSYINQEKWDEAEFCFEQALSLDGVKEHKFIQTFSWLGMLYINQKEWNKAFPVLEKALSLGKKHNDVPRYIQAIHVMGDYYRERGEAEKAIEQYHQALELSRKHDLLKREYAAVFRLAECWEGQNKEEFSKATANMYEVQRKLAKEGAQILDGA</sequence>
<evidence type="ECO:0000256" key="3">
    <source>
        <dbReference type="PROSITE-ProRule" id="PRU00339"/>
    </source>
</evidence>
<dbReference type="SUPFAM" id="SSF48452">
    <property type="entry name" value="TPR-like"/>
    <property type="match status" value="2"/>
</dbReference>
<dbReference type="Pfam" id="PF01381">
    <property type="entry name" value="HTH_3"/>
    <property type="match status" value="1"/>
</dbReference>
<dbReference type="Pfam" id="PF07719">
    <property type="entry name" value="TPR_2"/>
    <property type="match status" value="1"/>
</dbReference>
<dbReference type="SMART" id="SM00530">
    <property type="entry name" value="HTH_XRE"/>
    <property type="match status" value="1"/>
</dbReference>
<dbReference type="PANTHER" id="PTHR45641">
    <property type="entry name" value="TETRATRICOPEPTIDE REPEAT PROTEIN (AFU_ORTHOLOGUE AFUA_6G03870)"/>
    <property type="match status" value="1"/>
</dbReference>
<dbReference type="SUPFAM" id="SSF47413">
    <property type="entry name" value="lambda repressor-like DNA-binding domains"/>
    <property type="match status" value="1"/>
</dbReference>
<dbReference type="InterPro" id="IPR019734">
    <property type="entry name" value="TPR_rpt"/>
</dbReference>
<keyword evidence="2 3" id="KW-0802">TPR repeat</keyword>
<gene>
    <name evidence="5" type="ORF">ACFOUO_10425</name>
</gene>
<dbReference type="Proteomes" id="UP001595843">
    <property type="component" value="Unassembled WGS sequence"/>
</dbReference>
<keyword evidence="6" id="KW-1185">Reference proteome</keyword>
<dbReference type="Pfam" id="PF12895">
    <property type="entry name" value="ANAPC3"/>
    <property type="match status" value="1"/>
</dbReference>
<feature type="repeat" description="TPR" evidence="3">
    <location>
        <begin position="356"/>
        <end position="389"/>
    </location>
</feature>
<name>A0ABV8JH27_9BACL</name>
<dbReference type="PANTHER" id="PTHR45641:SF19">
    <property type="entry name" value="NEPHROCYSTIN-3"/>
    <property type="match status" value="1"/>
</dbReference>
<dbReference type="InterPro" id="IPR013105">
    <property type="entry name" value="TPR_2"/>
</dbReference>
<reference evidence="6" key="1">
    <citation type="journal article" date="2019" name="Int. J. Syst. Evol. Microbiol.">
        <title>The Global Catalogue of Microorganisms (GCM) 10K type strain sequencing project: providing services to taxonomists for standard genome sequencing and annotation.</title>
        <authorList>
            <consortium name="The Broad Institute Genomics Platform"/>
            <consortium name="The Broad Institute Genome Sequencing Center for Infectious Disease"/>
            <person name="Wu L."/>
            <person name="Ma J."/>
        </authorList>
    </citation>
    <scope>NUCLEOTIDE SEQUENCE [LARGE SCALE GENOMIC DNA]</scope>
    <source>
        <strain evidence="6">IBRC-M 10813</strain>
    </source>
</reference>
<organism evidence="5 6">
    <name type="scientific">Salinithrix halophila</name>
    <dbReference type="NCBI Taxonomy" id="1485204"/>
    <lineage>
        <taxon>Bacteria</taxon>
        <taxon>Bacillati</taxon>
        <taxon>Bacillota</taxon>
        <taxon>Bacilli</taxon>
        <taxon>Bacillales</taxon>
        <taxon>Thermoactinomycetaceae</taxon>
        <taxon>Salinithrix</taxon>
    </lineage>
</organism>
<dbReference type="PROSITE" id="PS50943">
    <property type="entry name" value="HTH_CROC1"/>
    <property type="match status" value="1"/>
</dbReference>
<keyword evidence="1" id="KW-0677">Repeat</keyword>